<dbReference type="EMBL" id="WJIE01000005">
    <property type="protein sequence ID" value="MRG94126.1"/>
    <property type="molecule type" value="Genomic_DNA"/>
</dbReference>
<keyword evidence="4 5" id="KW-0067">ATP-binding</keyword>
<dbReference type="SMART" id="SM00220">
    <property type="entry name" value="S_TKc"/>
    <property type="match status" value="1"/>
</dbReference>
<dbReference type="InterPro" id="IPR017441">
    <property type="entry name" value="Protein_kinase_ATP_BS"/>
</dbReference>
<gene>
    <name evidence="7" type="ORF">GF068_19695</name>
</gene>
<feature type="domain" description="Protein kinase" evidence="6">
    <location>
        <begin position="29"/>
        <end position="297"/>
    </location>
</feature>
<dbReference type="GO" id="GO:0005524">
    <property type="term" value="F:ATP binding"/>
    <property type="evidence" value="ECO:0007669"/>
    <property type="project" value="UniProtKB-UniRule"/>
</dbReference>
<dbReference type="GO" id="GO:0004674">
    <property type="term" value="F:protein serine/threonine kinase activity"/>
    <property type="evidence" value="ECO:0007669"/>
    <property type="project" value="TreeGrafter"/>
</dbReference>
<evidence type="ECO:0000256" key="1">
    <source>
        <dbReference type="ARBA" id="ARBA00022679"/>
    </source>
</evidence>
<dbReference type="PROSITE" id="PS00107">
    <property type="entry name" value="PROTEIN_KINASE_ATP"/>
    <property type="match status" value="1"/>
</dbReference>
<dbReference type="PROSITE" id="PS50011">
    <property type="entry name" value="PROTEIN_KINASE_DOM"/>
    <property type="match status" value="1"/>
</dbReference>
<comment type="caution">
    <text evidence="7">The sequence shown here is derived from an EMBL/GenBank/DDBJ whole genome shotgun (WGS) entry which is preliminary data.</text>
</comment>
<dbReference type="PANTHER" id="PTHR43289">
    <property type="entry name" value="MITOGEN-ACTIVATED PROTEIN KINASE KINASE KINASE 20-RELATED"/>
    <property type="match status" value="1"/>
</dbReference>
<dbReference type="InterPro" id="IPR000719">
    <property type="entry name" value="Prot_kinase_dom"/>
</dbReference>
<proteinExistence type="predicted"/>
<dbReference type="InterPro" id="IPR008271">
    <property type="entry name" value="Ser/Thr_kinase_AS"/>
</dbReference>
<dbReference type="AlphaFoldDB" id="A0A6N7PTL0"/>
<dbReference type="InterPro" id="IPR011009">
    <property type="entry name" value="Kinase-like_dom_sf"/>
</dbReference>
<name>A0A6N7PTL0_9BACT</name>
<evidence type="ECO:0000259" key="6">
    <source>
        <dbReference type="PROSITE" id="PS50011"/>
    </source>
</evidence>
<evidence type="ECO:0000256" key="3">
    <source>
        <dbReference type="ARBA" id="ARBA00022777"/>
    </source>
</evidence>
<sequence>MAPRPGLRSCGPAEDRRMVQVNEVIDGQYRILRRIGEGGHGTVYEAEDLDIGAPVAVKFLRPEVADEPEFATRLRREARAMGALSGTSAVQIFALNRSKAGQMYLVMELLRGKDFEHFLVDHERDIGRLSRSRLFELLSPIVDTLDVAHQRGIVHRDIKPANIFVLDSTARGPVRLLDFGLVKVLAVSTPLTQDGLVVGSPSYIAPEGWQGRPDRVTPAADVYALGAVIFRALAGRVPFPAETLIDVVKMSTRGERPSLHALRPDLPIAIDAWVERALAIEPERRFPTVRELWLPLVGMLGRGGAG</sequence>
<keyword evidence="1" id="KW-0808">Transferase</keyword>
<evidence type="ECO:0000313" key="8">
    <source>
        <dbReference type="Proteomes" id="UP000440224"/>
    </source>
</evidence>
<keyword evidence="2 5" id="KW-0547">Nucleotide-binding</keyword>
<evidence type="ECO:0000256" key="5">
    <source>
        <dbReference type="PROSITE-ProRule" id="PRU10141"/>
    </source>
</evidence>
<dbReference type="Gene3D" id="1.10.510.10">
    <property type="entry name" value="Transferase(Phosphotransferase) domain 1"/>
    <property type="match status" value="1"/>
</dbReference>
<feature type="binding site" evidence="5">
    <location>
        <position position="58"/>
    </location>
    <ligand>
        <name>ATP</name>
        <dbReference type="ChEBI" id="CHEBI:30616"/>
    </ligand>
</feature>
<dbReference type="Pfam" id="PF00069">
    <property type="entry name" value="Pkinase"/>
    <property type="match status" value="1"/>
</dbReference>
<dbReference type="PANTHER" id="PTHR43289:SF34">
    <property type="entry name" value="SERINE_THREONINE-PROTEIN KINASE YBDM-RELATED"/>
    <property type="match status" value="1"/>
</dbReference>
<dbReference type="PROSITE" id="PS00108">
    <property type="entry name" value="PROTEIN_KINASE_ST"/>
    <property type="match status" value="1"/>
</dbReference>
<keyword evidence="3 7" id="KW-0418">Kinase</keyword>
<dbReference type="SUPFAM" id="SSF56112">
    <property type="entry name" value="Protein kinase-like (PK-like)"/>
    <property type="match status" value="1"/>
</dbReference>
<dbReference type="Proteomes" id="UP000440224">
    <property type="component" value="Unassembled WGS sequence"/>
</dbReference>
<reference evidence="7 8" key="1">
    <citation type="submission" date="2019-10" db="EMBL/GenBank/DDBJ databases">
        <title>A soil myxobacterium in the family Polyangiaceae.</title>
        <authorList>
            <person name="Li Y."/>
            <person name="Wang J."/>
        </authorList>
    </citation>
    <scope>NUCLEOTIDE SEQUENCE [LARGE SCALE GENOMIC DNA]</scope>
    <source>
        <strain evidence="7 8">DSM 14734</strain>
    </source>
</reference>
<dbReference type="OrthoDB" id="9801841at2"/>
<dbReference type="Gene3D" id="3.30.200.20">
    <property type="entry name" value="Phosphorylase Kinase, domain 1"/>
    <property type="match status" value="1"/>
</dbReference>
<evidence type="ECO:0000256" key="4">
    <source>
        <dbReference type="ARBA" id="ARBA00022840"/>
    </source>
</evidence>
<evidence type="ECO:0000313" key="7">
    <source>
        <dbReference type="EMBL" id="MRG94126.1"/>
    </source>
</evidence>
<organism evidence="7 8">
    <name type="scientific">Polyangium spumosum</name>
    <dbReference type="NCBI Taxonomy" id="889282"/>
    <lineage>
        <taxon>Bacteria</taxon>
        <taxon>Pseudomonadati</taxon>
        <taxon>Myxococcota</taxon>
        <taxon>Polyangia</taxon>
        <taxon>Polyangiales</taxon>
        <taxon>Polyangiaceae</taxon>
        <taxon>Polyangium</taxon>
    </lineage>
</organism>
<keyword evidence="8" id="KW-1185">Reference proteome</keyword>
<evidence type="ECO:0000256" key="2">
    <source>
        <dbReference type="ARBA" id="ARBA00022741"/>
    </source>
</evidence>
<accession>A0A6N7PTL0</accession>
<protein>
    <submittedName>
        <fullName evidence="7">Protein kinase</fullName>
    </submittedName>
</protein>
<dbReference type="CDD" id="cd14014">
    <property type="entry name" value="STKc_PknB_like"/>
    <property type="match status" value="1"/>
</dbReference>